<dbReference type="Proteomes" id="UP000728032">
    <property type="component" value="Unassembled WGS sequence"/>
</dbReference>
<accession>A0A7R9LYQ5</accession>
<organism evidence="1">
    <name type="scientific">Oppiella nova</name>
    <dbReference type="NCBI Taxonomy" id="334625"/>
    <lineage>
        <taxon>Eukaryota</taxon>
        <taxon>Metazoa</taxon>
        <taxon>Ecdysozoa</taxon>
        <taxon>Arthropoda</taxon>
        <taxon>Chelicerata</taxon>
        <taxon>Arachnida</taxon>
        <taxon>Acari</taxon>
        <taxon>Acariformes</taxon>
        <taxon>Sarcoptiformes</taxon>
        <taxon>Oribatida</taxon>
        <taxon>Brachypylina</taxon>
        <taxon>Oppioidea</taxon>
        <taxon>Oppiidae</taxon>
        <taxon>Oppiella</taxon>
    </lineage>
</organism>
<gene>
    <name evidence="1" type="ORF">ONB1V03_LOCUS7094</name>
</gene>
<evidence type="ECO:0000313" key="2">
    <source>
        <dbReference type="Proteomes" id="UP000728032"/>
    </source>
</evidence>
<evidence type="ECO:0000313" key="1">
    <source>
        <dbReference type="EMBL" id="CAD7649090.1"/>
    </source>
</evidence>
<reference evidence="1" key="1">
    <citation type="submission" date="2020-11" db="EMBL/GenBank/DDBJ databases">
        <authorList>
            <person name="Tran Van P."/>
        </authorList>
    </citation>
    <scope>NUCLEOTIDE SEQUENCE</scope>
</reference>
<dbReference type="EMBL" id="OC918287">
    <property type="protein sequence ID" value="CAD7649090.1"/>
    <property type="molecule type" value="Genomic_DNA"/>
</dbReference>
<keyword evidence="2" id="KW-1185">Reference proteome</keyword>
<dbReference type="EMBL" id="CAJPVJ010003462">
    <property type="protein sequence ID" value="CAG2167594.1"/>
    <property type="molecule type" value="Genomic_DNA"/>
</dbReference>
<sequence length="157" mass="17088">MNAKPNEVPDERCGGGFGYGYPWFGFQASPNPFIRLNGFNAFDLLLDNPVFNNPVLDNQVLNRQGLNKQVLDRQFDLNISAASVNTLPIGKPEAKCGGFGYGYYPGYYPYYYPYYQPPAPTPITWPITIIGGNNTAPINGTTSTNGTATVPNPAVGL</sequence>
<name>A0A7R9LYQ5_9ACAR</name>
<proteinExistence type="predicted"/>
<protein>
    <submittedName>
        <fullName evidence="1">Uncharacterized protein</fullName>
    </submittedName>
</protein>
<dbReference type="AlphaFoldDB" id="A0A7R9LYQ5"/>